<evidence type="ECO:0000313" key="2">
    <source>
        <dbReference type="Proteomes" id="UP000030672"/>
    </source>
</evidence>
<accession>A0A074WBY7</accession>
<feature type="non-terminal residue" evidence="1">
    <location>
        <position position="1"/>
    </location>
</feature>
<evidence type="ECO:0000313" key="1">
    <source>
        <dbReference type="EMBL" id="KEQ60016.1"/>
    </source>
</evidence>
<dbReference type="EMBL" id="KL584845">
    <property type="protein sequence ID" value="KEQ60016.1"/>
    <property type="molecule type" value="Genomic_DNA"/>
</dbReference>
<protein>
    <submittedName>
        <fullName evidence="1">Uncharacterized protein</fullName>
    </submittedName>
</protein>
<organism evidence="1 2">
    <name type="scientific">Aureobasidium melanogenum (strain CBS 110374)</name>
    <name type="common">Aureobasidium pullulans var. melanogenum</name>
    <dbReference type="NCBI Taxonomy" id="1043003"/>
    <lineage>
        <taxon>Eukaryota</taxon>
        <taxon>Fungi</taxon>
        <taxon>Dikarya</taxon>
        <taxon>Ascomycota</taxon>
        <taxon>Pezizomycotina</taxon>
        <taxon>Dothideomycetes</taxon>
        <taxon>Dothideomycetidae</taxon>
        <taxon>Dothideales</taxon>
        <taxon>Saccotheciaceae</taxon>
        <taxon>Aureobasidium</taxon>
    </lineage>
</organism>
<dbReference type="RefSeq" id="XP_040877039.1">
    <property type="nucleotide sequence ID" value="XM_041022928.1"/>
</dbReference>
<name>A0A074WBY7_AURM1</name>
<keyword evidence="2" id="KW-1185">Reference proteome</keyword>
<proteinExistence type="predicted"/>
<dbReference type="Proteomes" id="UP000030672">
    <property type="component" value="Unassembled WGS sequence"/>
</dbReference>
<reference evidence="1 2" key="1">
    <citation type="journal article" date="2014" name="BMC Genomics">
        <title>Genome sequencing of four Aureobasidium pullulans varieties: biotechnological potential, stress tolerance, and description of new species.</title>
        <authorList>
            <person name="Gostin Ar C."/>
            <person name="Ohm R.A."/>
            <person name="Kogej T."/>
            <person name="Sonjak S."/>
            <person name="Turk M."/>
            <person name="Zajc J."/>
            <person name="Zalar P."/>
            <person name="Grube M."/>
            <person name="Sun H."/>
            <person name="Han J."/>
            <person name="Sharma A."/>
            <person name="Chiniquy J."/>
            <person name="Ngan C.Y."/>
            <person name="Lipzen A."/>
            <person name="Barry K."/>
            <person name="Grigoriev I.V."/>
            <person name="Gunde-Cimerman N."/>
        </authorList>
    </citation>
    <scope>NUCLEOTIDE SEQUENCE [LARGE SCALE GENOMIC DNA]</scope>
    <source>
        <strain evidence="1 2">CBS 110374</strain>
    </source>
</reference>
<dbReference type="HOGENOM" id="CLU_2203149_0_0_1"/>
<dbReference type="GeneID" id="63916301"/>
<sequence length="108" mass="11658">AWPAGDRIGREGCRTSSSLLTATICTYLPARTVHTLLLFVFPLLFFSDLSLSSTRFDISNASRIASCTEKPLIAGHAITTISSLSHAHDRCQLPNGSCDPPFQHPTTA</sequence>
<gene>
    <name evidence="1" type="ORF">M437DRAFT_55775</name>
</gene>
<dbReference type="AlphaFoldDB" id="A0A074WBY7"/>